<keyword evidence="2" id="KW-1185">Reference proteome</keyword>
<dbReference type="InterPro" id="IPR014923">
    <property type="entry name" value="DUF1802"/>
</dbReference>
<evidence type="ECO:0000313" key="1">
    <source>
        <dbReference type="EMBL" id="EGP93249.1"/>
    </source>
</evidence>
<gene>
    <name evidence="1" type="ORF">MY1_0482</name>
</gene>
<organism evidence="1 2">
    <name type="scientific">Nitrosarchaeum koreense MY1</name>
    <dbReference type="NCBI Taxonomy" id="1001994"/>
    <lineage>
        <taxon>Archaea</taxon>
        <taxon>Nitrososphaerota</taxon>
        <taxon>Nitrososphaeria</taxon>
        <taxon>Nitrosopumilales</taxon>
        <taxon>Nitrosopumilaceae</taxon>
        <taxon>Nitrosarchaeum</taxon>
    </lineage>
</organism>
<dbReference type="Proteomes" id="UP000004440">
    <property type="component" value="Unassembled WGS sequence"/>
</dbReference>
<accession>F9CVE7</accession>
<protein>
    <submittedName>
        <fullName evidence="1">DUF1802 domain containing protein</fullName>
    </submittedName>
</protein>
<evidence type="ECO:0000313" key="2">
    <source>
        <dbReference type="Proteomes" id="UP000004440"/>
    </source>
</evidence>
<dbReference type="Pfam" id="PF08819">
    <property type="entry name" value="DUF1802"/>
    <property type="match status" value="1"/>
</dbReference>
<dbReference type="OrthoDB" id="6842at2157"/>
<dbReference type="STRING" id="1001994.MY1_0482"/>
<comment type="caution">
    <text evidence="1">The sequence shown here is derived from an EMBL/GenBank/DDBJ whole genome shotgun (WGS) entry which is preliminary data.</text>
</comment>
<dbReference type="RefSeq" id="WP_007549950.1">
    <property type="nucleotide sequence ID" value="NZ_AFPU01000001.1"/>
</dbReference>
<reference evidence="1 2" key="1">
    <citation type="journal article" date="2011" name="J. Bacteriol.">
        <title>Genome Sequence of an Ammonia-Oxidizing Soil Archaeon, "Candidatus Nitrosoarchaeum koreensis" MY1.</title>
        <authorList>
            <person name="Kim B.K."/>
            <person name="Jung M.Y."/>
            <person name="Yu D.S."/>
            <person name="Park S.J."/>
            <person name="Oh T.K."/>
            <person name="Rhee S.K."/>
            <person name="Kim J.F."/>
        </authorList>
    </citation>
    <scope>NUCLEOTIDE SEQUENCE [LARGE SCALE GENOMIC DNA]</scope>
    <source>
        <strain evidence="1 2">MY1</strain>
    </source>
</reference>
<dbReference type="AlphaFoldDB" id="F9CVE7"/>
<name>F9CVE7_9ARCH</name>
<dbReference type="EMBL" id="AFPU01000001">
    <property type="protein sequence ID" value="EGP93249.1"/>
    <property type="molecule type" value="Genomic_DNA"/>
</dbReference>
<sequence length="181" mass="21125">MESLKEWATIVSALENGDQTVLLRKGGILDVTSGFRIESKKFLLFPTQEHQEYNHIKPQFHKYLEQVKSNPPKNGFNRITSYAEILAEIDISVEETIKKLSSFHIWSDSYINERRNWKPENPMKVMFLKVYKIPELSIPLKSEYQGCKSWININEEITEGKTVLSNTEIESKLDEFKEIVN</sequence>
<proteinExistence type="predicted"/>